<evidence type="ECO:0000256" key="1">
    <source>
        <dbReference type="ARBA" id="ARBA00022630"/>
    </source>
</evidence>
<dbReference type="Proteomes" id="UP000291189">
    <property type="component" value="Unassembled WGS sequence"/>
</dbReference>
<keyword evidence="2" id="KW-0288">FMN</keyword>
<dbReference type="InterPro" id="IPR005025">
    <property type="entry name" value="FMN_Rdtase-like_dom"/>
</dbReference>
<evidence type="ECO:0000313" key="5">
    <source>
        <dbReference type="EMBL" id="RYU13441.1"/>
    </source>
</evidence>
<accession>A0A4Q5J6V7</accession>
<dbReference type="Gene3D" id="3.40.50.360">
    <property type="match status" value="1"/>
</dbReference>
<dbReference type="AlphaFoldDB" id="A0A4Q5J6V7"/>
<dbReference type="EMBL" id="SDPU01000018">
    <property type="protein sequence ID" value="RYU13441.1"/>
    <property type="molecule type" value="Genomic_DNA"/>
</dbReference>
<dbReference type="OrthoDB" id="1643408at2"/>
<gene>
    <name evidence="5" type="ORF">ETU37_06315</name>
</gene>
<keyword evidence="1" id="KW-0285">Flavoprotein</keyword>
<evidence type="ECO:0000256" key="2">
    <source>
        <dbReference type="ARBA" id="ARBA00022643"/>
    </source>
</evidence>
<name>A0A4Q5J6V7_9ACTN</name>
<dbReference type="GO" id="GO:0016491">
    <property type="term" value="F:oxidoreductase activity"/>
    <property type="evidence" value="ECO:0007669"/>
    <property type="project" value="UniProtKB-KW"/>
</dbReference>
<organism evidence="5 6">
    <name type="scientific">Nocardioides iriomotensis</name>
    <dbReference type="NCBI Taxonomy" id="715784"/>
    <lineage>
        <taxon>Bacteria</taxon>
        <taxon>Bacillati</taxon>
        <taxon>Actinomycetota</taxon>
        <taxon>Actinomycetes</taxon>
        <taxon>Propionibacteriales</taxon>
        <taxon>Nocardioidaceae</taxon>
        <taxon>Nocardioides</taxon>
    </lineage>
</organism>
<proteinExistence type="predicted"/>
<dbReference type="PANTHER" id="PTHR43408:SF1">
    <property type="entry name" value="FMN REDUCTASE (NADPH)"/>
    <property type="match status" value="1"/>
</dbReference>
<comment type="caution">
    <text evidence="5">The sequence shown here is derived from an EMBL/GenBank/DDBJ whole genome shotgun (WGS) entry which is preliminary data.</text>
</comment>
<dbReference type="RefSeq" id="WP_129986402.1">
    <property type="nucleotide sequence ID" value="NZ_SDPU01000018.1"/>
</dbReference>
<dbReference type="Pfam" id="PF03358">
    <property type="entry name" value="FMN_red"/>
    <property type="match status" value="1"/>
</dbReference>
<evidence type="ECO:0000313" key="6">
    <source>
        <dbReference type="Proteomes" id="UP000291189"/>
    </source>
</evidence>
<evidence type="ECO:0000259" key="4">
    <source>
        <dbReference type="Pfam" id="PF03358"/>
    </source>
</evidence>
<dbReference type="InterPro" id="IPR051814">
    <property type="entry name" value="NAD(P)H-dep_FMN_reductase"/>
</dbReference>
<protein>
    <submittedName>
        <fullName evidence="5">NADPH-dependent oxidoreductase</fullName>
    </submittedName>
</protein>
<keyword evidence="6" id="KW-1185">Reference proteome</keyword>
<dbReference type="PANTHER" id="PTHR43408">
    <property type="entry name" value="FMN REDUCTASE (NADPH)"/>
    <property type="match status" value="1"/>
</dbReference>
<dbReference type="InterPro" id="IPR029039">
    <property type="entry name" value="Flavoprotein-like_sf"/>
</dbReference>
<keyword evidence="3" id="KW-0560">Oxidoreductase</keyword>
<evidence type="ECO:0000256" key="3">
    <source>
        <dbReference type="ARBA" id="ARBA00023002"/>
    </source>
</evidence>
<dbReference type="SUPFAM" id="SSF52218">
    <property type="entry name" value="Flavoproteins"/>
    <property type="match status" value="1"/>
</dbReference>
<reference evidence="5 6" key="1">
    <citation type="submission" date="2019-01" db="EMBL/GenBank/DDBJ databases">
        <title>Nocardioides guangzhouensis sp. nov., an actinobacterium isolated from soil.</title>
        <authorList>
            <person name="Fu Y."/>
            <person name="Cai Y."/>
            <person name="Lin Z."/>
            <person name="Chen P."/>
        </authorList>
    </citation>
    <scope>NUCLEOTIDE SEQUENCE [LARGE SCALE GENOMIC DNA]</scope>
    <source>
        <strain evidence="5 6">NBRC 105384</strain>
    </source>
</reference>
<sequence length="199" mass="19879">MSTTPAASAATPDNPAVVGLVGNPAPGSRTARVSAHVVESVRAALDLPADDTALIELADRAGDAAAQVAVTDSRVLVVATPAYKGSFTGLLKLFLDTLAGDGLRGTVVVPVVVAGSPVHATMTDLHLRWVLGELGGTLPVPSVVLTERQLAEHDDVAGAVGGWQDAHLAGVVAAVQAGASSRSTTRSANAPALAGTTSR</sequence>
<feature type="domain" description="NADPH-dependent FMN reductase-like" evidence="4">
    <location>
        <begin position="17"/>
        <end position="144"/>
    </location>
</feature>